<dbReference type="Proteomes" id="UP000054630">
    <property type="component" value="Unassembled WGS sequence"/>
</dbReference>
<dbReference type="EMBL" id="JYDL01000102">
    <property type="protein sequence ID" value="KRX16661.1"/>
    <property type="molecule type" value="Genomic_DNA"/>
</dbReference>
<organism evidence="2 3">
    <name type="scientific">Trichinella nelsoni</name>
    <dbReference type="NCBI Taxonomy" id="6336"/>
    <lineage>
        <taxon>Eukaryota</taxon>
        <taxon>Metazoa</taxon>
        <taxon>Ecdysozoa</taxon>
        <taxon>Nematoda</taxon>
        <taxon>Enoplea</taxon>
        <taxon>Dorylaimia</taxon>
        <taxon>Trichinellida</taxon>
        <taxon>Trichinellidae</taxon>
        <taxon>Trichinella</taxon>
    </lineage>
</organism>
<keyword evidence="3" id="KW-1185">Reference proteome</keyword>
<reference evidence="2 3" key="1">
    <citation type="submission" date="2015-01" db="EMBL/GenBank/DDBJ databases">
        <title>Evolution of Trichinella species and genotypes.</title>
        <authorList>
            <person name="Korhonen P.K."/>
            <person name="Edoardo P."/>
            <person name="Giuseppe L.R."/>
            <person name="Gasser R.B."/>
        </authorList>
    </citation>
    <scope>NUCLEOTIDE SEQUENCE [LARGE SCALE GENOMIC DNA]</scope>
    <source>
        <strain evidence="2">ISS37</strain>
    </source>
</reference>
<sequence length="99" mass="10866">MVNGCASGHAVCQLISTSHFRSIAPSKDLNDGDHETGKQGGRRKEKAVEGCCLWKLNNGGHNLASVKHLGEQLQYPGDRHFHQTVGQLCYLIREHHGGH</sequence>
<gene>
    <name evidence="2" type="ORF">T07_5268</name>
</gene>
<evidence type="ECO:0000313" key="2">
    <source>
        <dbReference type="EMBL" id="KRX16661.1"/>
    </source>
</evidence>
<name>A0A0V0RR10_9BILA</name>
<evidence type="ECO:0000313" key="3">
    <source>
        <dbReference type="Proteomes" id="UP000054630"/>
    </source>
</evidence>
<comment type="caution">
    <text evidence="2">The sequence shown here is derived from an EMBL/GenBank/DDBJ whole genome shotgun (WGS) entry which is preliminary data.</text>
</comment>
<feature type="region of interest" description="Disordered" evidence="1">
    <location>
        <begin position="23"/>
        <end position="42"/>
    </location>
</feature>
<dbReference type="AlphaFoldDB" id="A0A0V0RR10"/>
<proteinExistence type="predicted"/>
<protein>
    <submittedName>
        <fullName evidence="2">Uncharacterized protein</fullName>
    </submittedName>
</protein>
<feature type="compositionally biased region" description="Basic and acidic residues" evidence="1">
    <location>
        <begin position="28"/>
        <end position="37"/>
    </location>
</feature>
<evidence type="ECO:0000256" key="1">
    <source>
        <dbReference type="SAM" id="MobiDB-lite"/>
    </source>
</evidence>
<accession>A0A0V0RR10</accession>